<evidence type="ECO:0000313" key="7">
    <source>
        <dbReference type="Proteomes" id="UP000650467"/>
    </source>
</evidence>
<proteinExistence type="inferred from homology"/>
<evidence type="ECO:0000256" key="4">
    <source>
        <dbReference type="SAM" id="MobiDB-lite"/>
    </source>
</evidence>
<dbReference type="InterPro" id="IPR015943">
    <property type="entry name" value="WD40/YVTN_repeat-like_dom_sf"/>
</dbReference>
<sequence>MIRASELADNSIILVSGTDSLGCLNVDGSRRWVFRFSRKTEVMADNETFTYSARQDGVSPFAVDPATGLVYLAATNNIVYALDVRTGSVVWTWRVSSSSFESISFGDGRVFAFTTDFKLWTIDALTGDDLWNAEFRRVSSITTGYFKGVIVRPDVDGIVWGINATSGMGLWRFETGKEIQYQHDPDLHFHSSGIGFMMNLLGNIWAYNVTSGVILWKVDAHAGYRGSHDDNDDRQTFEVWGDLVIVHGEGSYNGNPQGYGLLQALDVFTGERVWIRDDVYPGICGMVISQDLLVYTSFPSIRTDKGSTFSYTAKISAVDINGNDVWSVQKDDAECVGQLQELGGIIVALQSDLLNKTTAGFRASNMVTLPTTNGVSCPPNVKSPPDTGGVSSGDVVAPQAPAPPPPPPYVADTPYCWRQSFSYKPLGSPTADGVRAYGQDNTGLILAVYLETGAIAWKATCGPDGTDARYPSNVIVVDGVVYLGCSNLEVQARDAVTGHLLWRHKHVTPPDRSLVTGSLLGYPAVVNGKIIMTRPDGFLRALNITTGEEVWRYDTFPRAVDSVGVVDGVVYGIARYGEEPDPNNLYRGAVVAVDVDSGVEVFARDLAYWAMDHGHLNFRDGTPSTPPTLVYSTGSPDPQLQAITIGNTTGGNIAWTYSINGNDGVYTTLVVPGADLGLPNDVIYFNNDKGLVTALSLGPNGPTDVLWTNNLMETAVWPEMENLPAPWGWAQSTYSAGLLYVPTFQGMFVINATSGAPQWSDLRSRHNSIIHVIERPGGPQVIFGRYLSTFESVTPECRPARPAGGFSAMYTNMRVLTSRALSPAPSPVPSTSSLPVPSPSPSPAQSPAAAPSVSRSPSPAPAVCPPCPAAANCSAPAQSPSAPAPVTVALGLSGLPYSLVKADSKLRDRVAGAVEKLVSGKVTGSVRVRVLGVDSAAGGKAAVLRLSLQRSGGASASAVSSAVEDAALSGKLQEVVLAAKVPGKVRSVVVQV</sequence>
<keyword evidence="3" id="KW-0560">Oxidoreductase</keyword>
<dbReference type="GO" id="GO:0016491">
    <property type="term" value="F:oxidoreductase activity"/>
    <property type="evidence" value="ECO:0007669"/>
    <property type="project" value="UniProtKB-KW"/>
</dbReference>
<comment type="cofactor">
    <cofactor evidence="1">
        <name>pyrroloquinoline quinone</name>
        <dbReference type="ChEBI" id="CHEBI:58442"/>
    </cofactor>
</comment>
<feature type="domain" description="Pyrrolo-quinoline quinone repeat" evidence="5">
    <location>
        <begin position="156"/>
        <end position="328"/>
    </location>
</feature>
<feature type="region of interest" description="Disordered" evidence="4">
    <location>
        <begin position="821"/>
        <end position="861"/>
    </location>
</feature>
<dbReference type="InterPro" id="IPR011047">
    <property type="entry name" value="Quinoprotein_ADH-like_sf"/>
</dbReference>
<dbReference type="Gene3D" id="2.130.10.10">
    <property type="entry name" value="YVTN repeat-like/Quinoprotein amine dehydrogenase"/>
    <property type="match status" value="3"/>
</dbReference>
<keyword evidence="7" id="KW-1185">Reference proteome</keyword>
<reference evidence="6" key="1">
    <citation type="journal article" date="2020" name="bioRxiv">
        <title>Comparative genomics of Chlamydomonas.</title>
        <authorList>
            <person name="Craig R.J."/>
            <person name="Hasan A.R."/>
            <person name="Ness R.W."/>
            <person name="Keightley P.D."/>
        </authorList>
    </citation>
    <scope>NUCLEOTIDE SEQUENCE</scope>
    <source>
        <strain evidence="6">SAG 7.73</strain>
    </source>
</reference>
<comment type="similarity">
    <text evidence="2">Belongs to the bacterial PQQ dehydrogenase family.</text>
</comment>
<feature type="domain" description="Pyrrolo-quinoline quinone repeat" evidence="5">
    <location>
        <begin position="515"/>
        <end position="696"/>
    </location>
</feature>
<evidence type="ECO:0000313" key="6">
    <source>
        <dbReference type="EMBL" id="KAG2444448.1"/>
    </source>
</evidence>
<dbReference type="InterPro" id="IPR002372">
    <property type="entry name" value="PQQ_rpt_dom"/>
</dbReference>
<evidence type="ECO:0000256" key="3">
    <source>
        <dbReference type="ARBA" id="ARBA00023002"/>
    </source>
</evidence>
<name>A0A835WBV9_CHLIN</name>
<evidence type="ECO:0000259" key="5">
    <source>
        <dbReference type="Pfam" id="PF13360"/>
    </source>
</evidence>
<evidence type="ECO:0000256" key="2">
    <source>
        <dbReference type="ARBA" id="ARBA00008156"/>
    </source>
</evidence>
<accession>A0A835WBV9</accession>
<feature type="domain" description="Pyrrolo-quinoline quinone repeat" evidence="5">
    <location>
        <begin position="24"/>
        <end position="134"/>
    </location>
</feature>
<feature type="domain" description="Pyrrolo-quinoline quinone repeat" evidence="5">
    <location>
        <begin position="417"/>
        <end position="507"/>
    </location>
</feature>
<dbReference type="OrthoDB" id="536707at2759"/>
<dbReference type="SMART" id="SM00564">
    <property type="entry name" value="PQQ"/>
    <property type="match status" value="8"/>
</dbReference>
<dbReference type="PANTHER" id="PTHR32303">
    <property type="entry name" value="QUINOPROTEIN ALCOHOL DEHYDROGENASE (CYTOCHROME C)"/>
    <property type="match status" value="1"/>
</dbReference>
<feature type="region of interest" description="Disordered" evidence="4">
    <location>
        <begin position="377"/>
        <end position="407"/>
    </location>
</feature>
<dbReference type="Pfam" id="PF13360">
    <property type="entry name" value="PQQ_2"/>
    <property type="match status" value="4"/>
</dbReference>
<dbReference type="AlphaFoldDB" id="A0A835WBV9"/>
<protein>
    <recommendedName>
        <fullName evidence="5">Pyrrolo-quinoline quinone repeat domain-containing protein</fullName>
    </recommendedName>
</protein>
<dbReference type="Proteomes" id="UP000650467">
    <property type="component" value="Unassembled WGS sequence"/>
</dbReference>
<feature type="compositionally biased region" description="Low complexity" evidence="4">
    <location>
        <begin position="821"/>
        <end position="835"/>
    </location>
</feature>
<feature type="compositionally biased region" description="Low complexity" evidence="4">
    <location>
        <begin position="845"/>
        <end position="857"/>
    </location>
</feature>
<dbReference type="InterPro" id="IPR018391">
    <property type="entry name" value="PQQ_b-propeller_rpt"/>
</dbReference>
<gene>
    <name evidence="6" type="ORF">HXX76_001201</name>
</gene>
<comment type="caution">
    <text evidence="6">The sequence shown here is derived from an EMBL/GenBank/DDBJ whole genome shotgun (WGS) entry which is preliminary data.</text>
</comment>
<organism evidence="6 7">
    <name type="scientific">Chlamydomonas incerta</name>
    <dbReference type="NCBI Taxonomy" id="51695"/>
    <lineage>
        <taxon>Eukaryota</taxon>
        <taxon>Viridiplantae</taxon>
        <taxon>Chlorophyta</taxon>
        <taxon>core chlorophytes</taxon>
        <taxon>Chlorophyceae</taxon>
        <taxon>CS clade</taxon>
        <taxon>Chlamydomonadales</taxon>
        <taxon>Chlamydomonadaceae</taxon>
        <taxon>Chlamydomonas</taxon>
    </lineage>
</organism>
<dbReference type="PANTHER" id="PTHR32303:SF10">
    <property type="entry name" value="OUTER MEMBRANE PROTEIN ASSEMBLY FACTOR BAMB"/>
    <property type="match status" value="1"/>
</dbReference>
<evidence type="ECO:0000256" key="1">
    <source>
        <dbReference type="ARBA" id="ARBA00001931"/>
    </source>
</evidence>
<dbReference type="SUPFAM" id="SSF50998">
    <property type="entry name" value="Quinoprotein alcohol dehydrogenase-like"/>
    <property type="match status" value="3"/>
</dbReference>
<dbReference type="EMBL" id="JAEHOC010000002">
    <property type="protein sequence ID" value="KAG2444448.1"/>
    <property type="molecule type" value="Genomic_DNA"/>
</dbReference>